<name>A0A1G7AZ10_NIADE</name>
<organism evidence="1 2">
    <name type="scientific">Niabella drilacis (strain DSM 25811 / CCM 8410 / CCUG 62505 / LMG 26954 / E90)</name>
    <dbReference type="NCBI Taxonomy" id="1285928"/>
    <lineage>
        <taxon>Bacteria</taxon>
        <taxon>Pseudomonadati</taxon>
        <taxon>Bacteroidota</taxon>
        <taxon>Chitinophagia</taxon>
        <taxon>Chitinophagales</taxon>
        <taxon>Chitinophagaceae</taxon>
        <taxon>Niabella</taxon>
    </lineage>
</organism>
<reference evidence="2" key="1">
    <citation type="submission" date="2016-10" db="EMBL/GenBank/DDBJ databases">
        <authorList>
            <person name="Varghese N."/>
            <person name="Submissions S."/>
        </authorList>
    </citation>
    <scope>NUCLEOTIDE SEQUENCE [LARGE SCALE GENOMIC DNA]</scope>
    <source>
        <strain evidence="2">DSM 25811 / CCM 8410 / LMG 26954 / E90</strain>
    </source>
</reference>
<protein>
    <recommendedName>
        <fullName evidence="3">DUF4369 domain-containing protein</fullName>
    </recommendedName>
</protein>
<dbReference type="STRING" id="1285928.SAMN04487894_1266"/>
<dbReference type="EMBL" id="FMZO01000026">
    <property type="protein sequence ID" value="SDE20001.1"/>
    <property type="molecule type" value="Genomic_DNA"/>
</dbReference>
<proteinExistence type="predicted"/>
<evidence type="ECO:0000313" key="1">
    <source>
        <dbReference type="EMBL" id="SDE20001.1"/>
    </source>
</evidence>
<dbReference type="RefSeq" id="WP_090393393.1">
    <property type="nucleotide sequence ID" value="NZ_FMZO01000026.1"/>
</dbReference>
<sequence>MKYVLILFFLTPVSTLCQTNQLKQTASSLTISGEVSNLLTSPRYIYAIYADTEGGIDSSLVTNHKFEFSKKIATTTLLTLYATNPHDINNLREEDMLTIVDELDRPFHQALSLLYKKRSEQEALKNVDSAAYWKGEINKEAYKLATFYYQYLISNPNSNLKLFLISDYLRRLPVNVKEEDIDKIDTLFHLLLPADKKSILGKKVEKKNSFITIWGGRQSTQFYPK</sequence>
<gene>
    <name evidence="1" type="ORF">SAMN04487894_1266</name>
</gene>
<keyword evidence="2" id="KW-1185">Reference proteome</keyword>
<evidence type="ECO:0008006" key="3">
    <source>
        <dbReference type="Google" id="ProtNLM"/>
    </source>
</evidence>
<dbReference type="Proteomes" id="UP000198757">
    <property type="component" value="Unassembled WGS sequence"/>
</dbReference>
<dbReference type="AlphaFoldDB" id="A0A1G7AZ10"/>
<evidence type="ECO:0000313" key="2">
    <source>
        <dbReference type="Proteomes" id="UP000198757"/>
    </source>
</evidence>
<accession>A0A1G7AZ10</accession>